<name>A0A3G1IVZ3_9EUKA</name>
<evidence type="ECO:0000256" key="2">
    <source>
        <dbReference type="ARBA" id="ARBA00022730"/>
    </source>
</evidence>
<keyword evidence="3" id="KW-0694">RNA-binding</keyword>
<evidence type="ECO:0000256" key="4">
    <source>
        <dbReference type="ARBA" id="ARBA00022980"/>
    </source>
</evidence>
<accession>A0A3G1IVZ3</accession>
<dbReference type="GO" id="GO:0006412">
    <property type="term" value="P:translation"/>
    <property type="evidence" value="ECO:0007669"/>
    <property type="project" value="InterPro"/>
</dbReference>
<dbReference type="GO" id="GO:0005840">
    <property type="term" value="C:ribosome"/>
    <property type="evidence" value="ECO:0007669"/>
    <property type="project" value="UniProtKB-KW"/>
</dbReference>
<dbReference type="RefSeq" id="YP_009546165.1">
    <property type="nucleotide sequence ID" value="NC_040153.1"/>
</dbReference>
<keyword evidence="5" id="KW-0687">Ribonucleoprotein</keyword>
<dbReference type="GO" id="GO:0003735">
    <property type="term" value="F:structural constituent of ribosome"/>
    <property type="evidence" value="ECO:0007669"/>
    <property type="project" value="InterPro"/>
</dbReference>
<evidence type="ECO:0000256" key="3">
    <source>
        <dbReference type="ARBA" id="ARBA00022884"/>
    </source>
</evidence>
<keyword evidence="2" id="KW-0699">rRNA-binding</keyword>
<dbReference type="FunFam" id="3.30.420.100:FF:000001">
    <property type="entry name" value="50S ribosomal protein L18"/>
    <property type="match status" value="1"/>
</dbReference>
<comment type="similarity">
    <text evidence="1">Belongs to the universal ribosomal protein uL18 family.</text>
</comment>
<dbReference type="InterPro" id="IPR004389">
    <property type="entry name" value="Ribosomal_uL18_bac-type"/>
</dbReference>
<dbReference type="Pfam" id="PF00861">
    <property type="entry name" value="Ribosomal_L18p"/>
    <property type="match status" value="1"/>
</dbReference>
<geneLocation type="plastid" evidence="7"/>
<dbReference type="NCBIfam" id="TIGR00060">
    <property type="entry name" value="L18_bact"/>
    <property type="match status" value="1"/>
</dbReference>
<keyword evidence="4 7" id="KW-0689">Ribosomal protein</keyword>
<organism evidence="7">
    <name type="scientific">Gloeochaete wittrockiana</name>
    <dbReference type="NCBI Taxonomy" id="38269"/>
    <lineage>
        <taxon>Eukaryota</taxon>
        <taxon>Glaucocystophyceae</taxon>
        <taxon>Gloeochaetales</taxon>
        <taxon>Gloeochaetaceae</taxon>
        <taxon>Gloeochaete</taxon>
    </lineage>
</organism>
<keyword evidence="7" id="KW-0934">Plastid</keyword>
<dbReference type="InterPro" id="IPR005484">
    <property type="entry name" value="Ribosomal_uL18_bac/plant/anim"/>
</dbReference>
<dbReference type="InterPro" id="IPR057268">
    <property type="entry name" value="Ribosomal_L18"/>
</dbReference>
<proteinExistence type="inferred from homology"/>
<sequence length="108" mass="11945">MSLKKKIVGTPDRPRLRVFRSNNHIHAQIIDDTCHKTIVSCSTVESIIKSLKIAKTGNCMASTLVGKIIAERSLEKGIKQVVFDRGNKIYHGRIKSLAEGAREGGLNF</sequence>
<dbReference type="HAMAP" id="MF_01337_B">
    <property type="entry name" value="Ribosomal_uL18_B"/>
    <property type="match status" value="1"/>
</dbReference>
<dbReference type="GO" id="GO:0008097">
    <property type="term" value="F:5S rRNA binding"/>
    <property type="evidence" value="ECO:0007669"/>
    <property type="project" value="TreeGrafter"/>
</dbReference>
<dbReference type="SUPFAM" id="SSF53137">
    <property type="entry name" value="Translational machinery components"/>
    <property type="match status" value="1"/>
</dbReference>
<dbReference type="GO" id="GO:0005737">
    <property type="term" value="C:cytoplasm"/>
    <property type="evidence" value="ECO:0007669"/>
    <property type="project" value="UniProtKB-ARBA"/>
</dbReference>
<evidence type="ECO:0000256" key="6">
    <source>
        <dbReference type="ARBA" id="ARBA00035303"/>
    </source>
</evidence>
<dbReference type="Gene3D" id="3.30.420.100">
    <property type="match status" value="1"/>
</dbReference>
<dbReference type="PANTHER" id="PTHR12899:SF3">
    <property type="entry name" value="LARGE RIBOSOMAL SUBUNIT PROTEIN UL18M"/>
    <property type="match status" value="1"/>
</dbReference>
<dbReference type="CDD" id="cd00432">
    <property type="entry name" value="Ribosomal_L18_L5e"/>
    <property type="match status" value="1"/>
</dbReference>
<dbReference type="GO" id="GO:1990904">
    <property type="term" value="C:ribonucleoprotein complex"/>
    <property type="evidence" value="ECO:0007669"/>
    <property type="project" value="UniProtKB-KW"/>
</dbReference>
<dbReference type="EMBL" id="MF167426">
    <property type="protein sequence ID" value="ASQ40226.1"/>
    <property type="molecule type" value="Genomic_DNA"/>
</dbReference>
<dbReference type="PANTHER" id="PTHR12899">
    <property type="entry name" value="39S RIBOSOMAL PROTEIN L18, MITOCHONDRIAL"/>
    <property type="match status" value="1"/>
</dbReference>
<reference evidence="7" key="1">
    <citation type="submission" date="2017-05" db="EMBL/GenBank/DDBJ databases">
        <title>Plastid comparative genomics reveals ancient divergence between Glaucophyte genera.</title>
        <authorList>
            <person name="Figueroa-Martinez F.J."/>
            <person name="Jackson C."/>
            <person name="Reyes-Prieto A."/>
        </authorList>
    </citation>
    <scope>NUCLEOTIDE SEQUENCE</scope>
    <source>
        <strain evidence="7">SAG 46.84</strain>
    </source>
</reference>
<protein>
    <recommendedName>
        <fullName evidence="6">Large ribosomal subunit protein uL18c</fullName>
    </recommendedName>
</protein>
<dbReference type="AlphaFoldDB" id="A0A3G1IVZ3"/>
<gene>
    <name evidence="7" type="primary">rpl18</name>
</gene>
<evidence type="ECO:0000256" key="5">
    <source>
        <dbReference type="ARBA" id="ARBA00023274"/>
    </source>
</evidence>
<evidence type="ECO:0000313" key="7">
    <source>
        <dbReference type="EMBL" id="ASQ40226.1"/>
    </source>
</evidence>
<dbReference type="GeneID" id="38572630"/>
<evidence type="ECO:0000256" key="1">
    <source>
        <dbReference type="ARBA" id="ARBA00007116"/>
    </source>
</evidence>